<protein>
    <submittedName>
        <fullName evidence="2">Uncharacterized protein</fullName>
    </submittedName>
</protein>
<keyword evidence="3" id="KW-1185">Reference proteome</keyword>
<comment type="caution">
    <text evidence="2">The sequence shown here is derived from an EMBL/GenBank/DDBJ whole genome shotgun (WGS) entry which is preliminary data.</text>
</comment>
<reference evidence="2 3" key="1">
    <citation type="submission" date="2023-09" db="EMBL/GenBank/DDBJ databases">
        <title>Whole genome shotgun sequencing (WGS) of Bosea sp. ZW T0_25, isolated from stored onions (Allium cepa).</title>
        <authorList>
            <person name="Stoll D.A."/>
            <person name="Huch M."/>
        </authorList>
    </citation>
    <scope>NUCLEOTIDE SEQUENCE [LARGE SCALE GENOMIC DNA]</scope>
    <source>
        <strain evidence="2 3">ZW T0_25</strain>
    </source>
</reference>
<sequence length="276" mass="29358">MAGLVLARGGPNLLSSRHGYSRFGPRMNQAVRGVSIADGRMTVDGVTGAFIQAVGRPLALEADGLALVRGHVWREGVRHEANRIEARARPREASLHRAGYPGEAHDIALTIRPFPTEGAQAPLLRLGLSGDAQEAGLDQSYRADLFLPQPLFAELGRDLAASAPEPLHLSLSAATDLWLREAEPEALPGRPLAFHLGLEAASGRSASGHGRVESIEWSRAGPGSAAAPANPDTAAAEADPEDEPDDPVSDQLRRINWSLKQVLIVLAFLMLIVALK</sequence>
<accession>A0ABU3SFA5</accession>
<proteinExistence type="predicted"/>
<feature type="compositionally biased region" description="Acidic residues" evidence="1">
    <location>
        <begin position="238"/>
        <end position="248"/>
    </location>
</feature>
<gene>
    <name evidence="2" type="ORF">RKE40_26520</name>
</gene>
<evidence type="ECO:0000313" key="2">
    <source>
        <dbReference type="EMBL" id="MDU0343457.1"/>
    </source>
</evidence>
<organism evidence="2 3">
    <name type="scientific">Bosea rubneri</name>
    <dbReference type="NCBI Taxonomy" id="3075434"/>
    <lineage>
        <taxon>Bacteria</taxon>
        <taxon>Pseudomonadati</taxon>
        <taxon>Pseudomonadota</taxon>
        <taxon>Alphaproteobacteria</taxon>
        <taxon>Hyphomicrobiales</taxon>
        <taxon>Boseaceae</taxon>
        <taxon>Bosea</taxon>
    </lineage>
</organism>
<feature type="compositionally biased region" description="Low complexity" evidence="1">
    <location>
        <begin position="218"/>
        <end position="237"/>
    </location>
</feature>
<dbReference type="EMBL" id="JAWDID010000070">
    <property type="protein sequence ID" value="MDU0343457.1"/>
    <property type="molecule type" value="Genomic_DNA"/>
</dbReference>
<name>A0ABU3SFA5_9HYPH</name>
<feature type="region of interest" description="Disordered" evidence="1">
    <location>
        <begin position="218"/>
        <end position="249"/>
    </location>
</feature>
<evidence type="ECO:0000256" key="1">
    <source>
        <dbReference type="SAM" id="MobiDB-lite"/>
    </source>
</evidence>
<dbReference type="Proteomes" id="UP001254257">
    <property type="component" value="Unassembled WGS sequence"/>
</dbReference>
<evidence type="ECO:0000313" key="3">
    <source>
        <dbReference type="Proteomes" id="UP001254257"/>
    </source>
</evidence>
<dbReference type="RefSeq" id="WP_316021170.1">
    <property type="nucleotide sequence ID" value="NZ_JAWDID010000070.1"/>
</dbReference>